<evidence type="ECO:0000313" key="7">
    <source>
        <dbReference type="EMBL" id="GHF25286.1"/>
    </source>
</evidence>
<evidence type="ECO:0000256" key="3">
    <source>
        <dbReference type="ARBA" id="ARBA00018111"/>
    </source>
</evidence>
<comment type="function">
    <text evidence="5">Modulates RecA activity.</text>
</comment>
<dbReference type="GO" id="GO:0006282">
    <property type="term" value="P:regulation of DNA repair"/>
    <property type="evidence" value="ECO:0007669"/>
    <property type="project" value="UniProtKB-UniRule"/>
</dbReference>
<evidence type="ECO:0000256" key="4">
    <source>
        <dbReference type="ARBA" id="ARBA00022490"/>
    </source>
</evidence>
<dbReference type="EMBL" id="BNCI01000002">
    <property type="protein sequence ID" value="GHF25286.1"/>
    <property type="molecule type" value="Genomic_DNA"/>
</dbReference>
<dbReference type="RefSeq" id="WP_191252538.1">
    <property type="nucleotide sequence ID" value="NZ_BNCI01000002.1"/>
</dbReference>
<dbReference type="InterPro" id="IPR053924">
    <property type="entry name" value="RecX_HTH_2nd"/>
</dbReference>
<evidence type="ECO:0000259" key="6">
    <source>
        <dbReference type="Pfam" id="PF02631"/>
    </source>
</evidence>
<dbReference type="Gene3D" id="1.10.10.10">
    <property type="entry name" value="Winged helix-like DNA-binding domain superfamily/Winged helix DNA-binding domain"/>
    <property type="match status" value="1"/>
</dbReference>
<evidence type="ECO:0000313" key="8">
    <source>
        <dbReference type="Proteomes" id="UP000630923"/>
    </source>
</evidence>
<evidence type="ECO:0000256" key="1">
    <source>
        <dbReference type="ARBA" id="ARBA00004496"/>
    </source>
</evidence>
<protein>
    <recommendedName>
        <fullName evidence="3 5">Regulatory protein RecX</fullName>
    </recommendedName>
</protein>
<keyword evidence="4 5" id="KW-0963">Cytoplasm</keyword>
<sequence length="189" mass="21540">MEKKKQKPVTEAYLERAALHYLGRFMSSKANLVQVLSRKVQRRTDSFDIDSEHRDWIVSVADKCERLGYINDATYAATRAEALLRRGKPGRMIQQDLRHKGIDPDLIDQAITALPGAEEDSISADEIAAAAYLKRRGFGAYRRTDRTYGPEKHEKEIASMARAGFSYDVCKRILNLTRDELEILLSHAR</sequence>
<dbReference type="InterPro" id="IPR036388">
    <property type="entry name" value="WH-like_DNA-bd_sf"/>
</dbReference>
<dbReference type="AlphaFoldDB" id="A0A919AVK5"/>
<evidence type="ECO:0000256" key="5">
    <source>
        <dbReference type="HAMAP-Rule" id="MF_01114"/>
    </source>
</evidence>
<comment type="similarity">
    <text evidence="2 5">Belongs to the RecX family.</text>
</comment>
<dbReference type="GO" id="GO:0005737">
    <property type="term" value="C:cytoplasm"/>
    <property type="evidence" value="ECO:0007669"/>
    <property type="project" value="UniProtKB-SubCell"/>
</dbReference>
<evidence type="ECO:0000256" key="2">
    <source>
        <dbReference type="ARBA" id="ARBA00009695"/>
    </source>
</evidence>
<gene>
    <name evidence="5" type="primary">recX</name>
    <name evidence="7" type="ORF">GCM10017044_20080</name>
</gene>
<reference evidence="7" key="2">
    <citation type="submission" date="2020-09" db="EMBL/GenBank/DDBJ databases">
        <authorList>
            <person name="Sun Q."/>
            <person name="Kim S."/>
        </authorList>
    </citation>
    <scope>NUCLEOTIDE SEQUENCE</scope>
    <source>
        <strain evidence="7">KCTC 42590</strain>
    </source>
</reference>
<accession>A0A919AVK5</accession>
<name>A0A919AVK5_9PROT</name>
<comment type="subcellular location">
    <subcellularLocation>
        <location evidence="1 5">Cytoplasm</location>
    </subcellularLocation>
</comment>
<feature type="domain" description="RecX second three-helical" evidence="6">
    <location>
        <begin position="71"/>
        <end position="111"/>
    </location>
</feature>
<reference evidence="7" key="1">
    <citation type="journal article" date="2014" name="Int. J. Syst. Evol. Microbiol.">
        <title>Complete genome sequence of Corynebacterium casei LMG S-19264T (=DSM 44701T), isolated from a smear-ripened cheese.</title>
        <authorList>
            <consortium name="US DOE Joint Genome Institute (JGI-PGF)"/>
            <person name="Walter F."/>
            <person name="Albersmeier A."/>
            <person name="Kalinowski J."/>
            <person name="Ruckert C."/>
        </authorList>
    </citation>
    <scope>NUCLEOTIDE SEQUENCE</scope>
    <source>
        <strain evidence="7">KCTC 42590</strain>
    </source>
</reference>
<dbReference type="Proteomes" id="UP000630923">
    <property type="component" value="Unassembled WGS sequence"/>
</dbReference>
<organism evidence="7 8">
    <name type="scientific">Kordiimonas sediminis</name>
    <dbReference type="NCBI Taxonomy" id="1735581"/>
    <lineage>
        <taxon>Bacteria</taxon>
        <taxon>Pseudomonadati</taxon>
        <taxon>Pseudomonadota</taxon>
        <taxon>Alphaproteobacteria</taxon>
        <taxon>Kordiimonadales</taxon>
        <taxon>Kordiimonadaceae</taxon>
        <taxon>Kordiimonas</taxon>
    </lineage>
</organism>
<dbReference type="Pfam" id="PF02631">
    <property type="entry name" value="RecX_HTH2"/>
    <property type="match status" value="1"/>
</dbReference>
<dbReference type="HAMAP" id="MF_01114">
    <property type="entry name" value="RecX"/>
    <property type="match status" value="1"/>
</dbReference>
<dbReference type="InterPro" id="IPR003783">
    <property type="entry name" value="Regulatory_RecX"/>
</dbReference>
<keyword evidence="8" id="KW-1185">Reference proteome</keyword>
<comment type="caution">
    <text evidence="7">The sequence shown here is derived from an EMBL/GenBank/DDBJ whole genome shotgun (WGS) entry which is preliminary data.</text>
</comment>
<proteinExistence type="inferred from homology"/>